<dbReference type="HOGENOM" id="CLU_003827_3_0_6"/>
<comment type="catalytic activity">
    <reaction evidence="16">
        <text>reduced [flavodoxin] + NADP(+) = oxidized [flavodoxin] + NADPH + 2 H(+)</text>
        <dbReference type="Rhea" id="RHEA:50756"/>
        <dbReference type="Rhea" id="RHEA-COMP:10622"/>
        <dbReference type="Rhea" id="RHEA-COMP:10623"/>
        <dbReference type="ChEBI" id="CHEBI:15378"/>
        <dbReference type="ChEBI" id="CHEBI:57618"/>
        <dbReference type="ChEBI" id="CHEBI:57783"/>
        <dbReference type="ChEBI" id="CHEBI:58210"/>
        <dbReference type="ChEBI" id="CHEBI:58349"/>
        <dbReference type="EC" id="1.19.1.1"/>
    </reaction>
</comment>
<evidence type="ECO:0000256" key="14">
    <source>
        <dbReference type="ARBA" id="ARBA00030000"/>
    </source>
</evidence>
<dbReference type="PANTHER" id="PTHR47878:SF1">
    <property type="entry name" value="FLAVODOXIN_FERREDOXIN--NADP REDUCTASE"/>
    <property type="match status" value="1"/>
</dbReference>
<dbReference type="OrthoDB" id="9784483at2"/>
<evidence type="ECO:0000256" key="9">
    <source>
        <dbReference type="ARBA" id="ARBA00022741"/>
    </source>
</evidence>
<dbReference type="InterPro" id="IPR017927">
    <property type="entry name" value="FAD-bd_FR_type"/>
</dbReference>
<dbReference type="Gene3D" id="2.40.30.10">
    <property type="entry name" value="Translation factors"/>
    <property type="match status" value="1"/>
</dbReference>
<dbReference type="InterPro" id="IPR001433">
    <property type="entry name" value="OxRdtase_FAD/NAD-bd"/>
</dbReference>
<dbReference type="GO" id="GO:0000166">
    <property type="term" value="F:nucleotide binding"/>
    <property type="evidence" value="ECO:0007669"/>
    <property type="project" value="UniProtKB-KW"/>
</dbReference>
<dbReference type="SUPFAM" id="SSF63380">
    <property type="entry name" value="Riboflavin synthase domain-like"/>
    <property type="match status" value="1"/>
</dbReference>
<evidence type="ECO:0000256" key="12">
    <source>
        <dbReference type="ARBA" id="ARBA00023002"/>
    </source>
</evidence>
<keyword evidence="10" id="KW-0274">FAD</keyword>
<dbReference type="Pfam" id="PF00970">
    <property type="entry name" value="FAD_binding_6"/>
    <property type="match status" value="1"/>
</dbReference>
<dbReference type="AlphaFoldDB" id="A0A068QML8"/>
<evidence type="ECO:0000256" key="16">
    <source>
        <dbReference type="ARBA" id="ARBA00047271"/>
    </source>
</evidence>
<keyword evidence="9" id="KW-0547">Nucleotide-binding</keyword>
<evidence type="ECO:0000256" key="4">
    <source>
        <dbReference type="ARBA" id="ARBA00012872"/>
    </source>
</evidence>
<keyword evidence="8" id="KW-0285">Flavoprotein</keyword>
<keyword evidence="7" id="KW-0963">Cytoplasm</keyword>
<evidence type="ECO:0000256" key="7">
    <source>
        <dbReference type="ARBA" id="ARBA00022490"/>
    </source>
</evidence>
<dbReference type="GO" id="GO:0034599">
    <property type="term" value="P:cellular response to oxidative stress"/>
    <property type="evidence" value="ECO:0007669"/>
    <property type="project" value="TreeGrafter"/>
</dbReference>
<comment type="cofactor">
    <cofactor evidence="1">
        <name>FAD</name>
        <dbReference type="ChEBI" id="CHEBI:57692"/>
    </cofactor>
</comment>
<evidence type="ECO:0000256" key="11">
    <source>
        <dbReference type="ARBA" id="ARBA00022857"/>
    </source>
</evidence>
<evidence type="ECO:0000259" key="18">
    <source>
        <dbReference type="PROSITE" id="PS51384"/>
    </source>
</evidence>
<accession>A0A068QML8</accession>
<dbReference type="Proteomes" id="UP000032721">
    <property type="component" value="Chromosome"/>
</dbReference>
<dbReference type="FunFam" id="3.40.50.80:FF:000013">
    <property type="entry name" value="Ferredoxin--NADP(+) reductase"/>
    <property type="match status" value="1"/>
</dbReference>
<evidence type="ECO:0000256" key="6">
    <source>
        <dbReference type="ARBA" id="ARBA00020327"/>
    </source>
</evidence>
<sequence>MANWVTGKVTDITHWTDSLFSIKIHAPIEQFTAGQFAKLALEIEGERIQRAYSYVNSPDDNQLEFYLVTVPQGKLSPRLAALKTGDELLVTEQAAGFFVLDEIPDSQTLWMLSTGTAIGPYLSILQQGIDLERFDHIVLVHAVRWGKDLSYLPMMQALEKKFQGKLRIQTVVSREEWSNSLMGRIPALIENGTLESAVGLPIQAENSHVMLCGNPQMVRDTQQLLKEQRNMAKHLRRKPGHITSEQYW</sequence>
<gene>
    <name evidence="19" type="primary">fpr</name>
    <name evidence="20" type="ORF">LY16_02467</name>
    <name evidence="19" type="ORF">XDD1_0188</name>
</gene>
<dbReference type="PROSITE" id="PS51384">
    <property type="entry name" value="FAD_FR"/>
    <property type="match status" value="1"/>
</dbReference>
<evidence type="ECO:0000313" key="20">
    <source>
        <dbReference type="EMBL" id="TYP02880.1"/>
    </source>
</evidence>
<dbReference type="EMBL" id="VNHN01000042">
    <property type="protein sequence ID" value="TYP02880.1"/>
    <property type="molecule type" value="Genomic_DNA"/>
</dbReference>
<reference evidence="19 21" key="1">
    <citation type="submission" date="2013-07" db="EMBL/GenBank/DDBJ databases">
        <authorList>
            <person name="Genoscope - CEA"/>
        </authorList>
    </citation>
    <scope>NUCLEOTIDE SEQUENCE [LARGE SCALE GENOMIC DNA]</scope>
    <source>
        <strain evidence="19">FRM16</strain>
        <strain evidence="21">FRM16 / DSM 17909</strain>
    </source>
</reference>
<evidence type="ECO:0000313" key="19">
    <source>
        <dbReference type="EMBL" id="CDG15899.1"/>
    </source>
</evidence>
<comment type="catalytic activity">
    <reaction evidence="17">
        <text>2 reduced [2Fe-2S]-[ferredoxin] + NADP(+) + H(+) = 2 oxidized [2Fe-2S]-[ferredoxin] + NADPH</text>
        <dbReference type="Rhea" id="RHEA:20125"/>
        <dbReference type="Rhea" id="RHEA-COMP:10000"/>
        <dbReference type="Rhea" id="RHEA-COMP:10001"/>
        <dbReference type="ChEBI" id="CHEBI:15378"/>
        <dbReference type="ChEBI" id="CHEBI:33737"/>
        <dbReference type="ChEBI" id="CHEBI:33738"/>
        <dbReference type="ChEBI" id="CHEBI:57783"/>
        <dbReference type="ChEBI" id="CHEBI:58349"/>
        <dbReference type="EC" id="1.18.1.2"/>
    </reaction>
</comment>
<evidence type="ECO:0000256" key="15">
    <source>
        <dbReference type="ARBA" id="ARBA00030173"/>
    </source>
</evidence>
<dbReference type="PANTHER" id="PTHR47878">
    <property type="entry name" value="OXIDOREDUCTASE FAD/NAD(P)-BINDING DOMAIN PROTEIN"/>
    <property type="match status" value="1"/>
</dbReference>
<comment type="similarity">
    <text evidence="3">Belongs to the ferredoxin--NADP reductase type 1 family.</text>
</comment>
<keyword evidence="11" id="KW-0521">NADP</keyword>
<evidence type="ECO:0000313" key="22">
    <source>
        <dbReference type="Proteomes" id="UP000324170"/>
    </source>
</evidence>
<dbReference type="InterPro" id="IPR008333">
    <property type="entry name" value="Cbr1-like_FAD-bd_dom"/>
</dbReference>
<organism evidence="19 21">
    <name type="scientific">Xenorhabdus doucetiae</name>
    <dbReference type="NCBI Taxonomy" id="351671"/>
    <lineage>
        <taxon>Bacteria</taxon>
        <taxon>Pseudomonadati</taxon>
        <taxon>Pseudomonadota</taxon>
        <taxon>Gammaproteobacteria</taxon>
        <taxon>Enterobacterales</taxon>
        <taxon>Morganellaceae</taxon>
        <taxon>Xenorhabdus</taxon>
    </lineage>
</organism>
<dbReference type="GO" id="GO:0042167">
    <property type="term" value="P:heme catabolic process"/>
    <property type="evidence" value="ECO:0007669"/>
    <property type="project" value="TreeGrafter"/>
</dbReference>
<dbReference type="GO" id="GO:0005737">
    <property type="term" value="C:cytoplasm"/>
    <property type="evidence" value="ECO:0007669"/>
    <property type="project" value="UniProtKB-SubCell"/>
</dbReference>
<dbReference type="Proteomes" id="UP000324170">
    <property type="component" value="Unassembled WGS sequence"/>
</dbReference>
<evidence type="ECO:0000256" key="2">
    <source>
        <dbReference type="ARBA" id="ARBA00004496"/>
    </source>
</evidence>
<reference evidence="20 22" key="2">
    <citation type="submission" date="2019-07" db="EMBL/GenBank/DDBJ databases">
        <title>Genomic Encyclopedia of Type Strains, Phase I: the one thousand microbial genomes (KMG-I) project.</title>
        <authorList>
            <person name="Kyrpides N."/>
        </authorList>
    </citation>
    <scope>NUCLEOTIDE SEQUENCE [LARGE SCALE GENOMIC DNA]</scope>
    <source>
        <strain evidence="20 22">DSM 17909</strain>
    </source>
</reference>
<dbReference type="InterPro" id="IPR051930">
    <property type="entry name" value="FNR_type-1"/>
</dbReference>
<dbReference type="KEGG" id="xdo:XDD1_0188"/>
<evidence type="ECO:0000256" key="5">
    <source>
        <dbReference type="ARBA" id="ARBA00013223"/>
    </source>
</evidence>
<evidence type="ECO:0000256" key="1">
    <source>
        <dbReference type="ARBA" id="ARBA00001974"/>
    </source>
</evidence>
<evidence type="ECO:0000256" key="10">
    <source>
        <dbReference type="ARBA" id="ARBA00022827"/>
    </source>
</evidence>
<evidence type="ECO:0000313" key="21">
    <source>
        <dbReference type="Proteomes" id="UP000032721"/>
    </source>
</evidence>
<comment type="subcellular location">
    <subcellularLocation>
        <location evidence="2">Cytoplasm</location>
    </subcellularLocation>
</comment>
<dbReference type="CDD" id="cd06195">
    <property type="entry name" value="FNR1"/>
    <property type="match status" value="1"/>
</dbReference>
<dbReference type="InterPro" id="IPR017938">
    <property type="entry name" value="Riboflavin_synthase-like_b-brl"/>
</dbReference>
<dbReference type="InterPro" id="IPR033892">
    <property type="entry name" value="FNR_bac"/>
</dbReference>
<protein>
    <recommendedName>
        <fullName evidence="6">Flavodoxin/ferredoxin--NADP reductase</fullName>
        <ecNumber evidence="5">1.18.1.2</ecNumber>
        <ecNumber evidence="4">1.19.1.1</ecNumber>
    </recommendedName>
    <alternativeName>
        <fullName evidence="15">Ferredoxin (flavodoxin):NADP(+) oxidoreductase</fullName>
    </alternativeName>
    <alternativeName>
        <fullName evidence="13">Ferredoxin--NADP reductase</fullName>
    </alternativeName>
    <alternativeName>
        <fullName evidence="14">Flavodoxin--NADP reductase</fullName>
    </alternativeName>
</protein>
<evidence type="ECO:0000256" key="8">
    <source>
        <dbReference type="ARBA" id="ARBA00022630"/>
    </source>
</evidence>
<dbReference type="FunFam" id="2.40.30.10:FF:000044">
    <property type="entry name" value="Ferredoxin--NADP(+) reductase"/>
    <property type="match status" value="1"/>
</dbReference>
<dbReference type="InterPro" id="IPR039261">
    <property type="entry name" value="FNR_nucleotide-bd"/>
</dbReference>
<name>A0A068QML8_9GAMM</name>
<evidence type="ECO:0000256" key="13">
    <source>
        <dbReference type="ARBA" id="ARBA00029856"/>
    </source>
</evidence>
<proteinExistence type="inferred from homology"/>
<dbReference type="GO" id="GO:0004324">
    <property type="term" value="F:ferredoxin-NADP+ reductase activity"/>
    <property type="evidence" value="ECO:0007669"/>
    <property type="project" value="UniProtKB-EC"/>
</dbReference>
<evidence type="ECO:0000256" key="17">
    <source>
        <dbReference type="ARBA" id="ARBA00047776"/>
    </source>
</evidence>
<dbReference type="EMBL" id="FO704550">
    <property type="protein sequence ID" value="CDG15899.1"/>
    <property type="molecule type" value="Genomic_DNA"/>
</dbReference>
<dbReference type="SUPFAM" id="SSF52343">
    <property type="entry name" value="Ferredoxin reductase-like, C-terminal NADP-linked domain"/>
    <property type="match status" value="1"/>
</dbReference>
<dbReference type="EC" id="1.19.1.1" evidence="4"/>
<keyword evidence="12 19" id="KW-0560">Oxidoreductase</keyword>
<keyword evidence="22" id="KW-1185">Reference proteome</keyword>
<dbReference type="Gene3D" id="3.40.50.80">
    <property type="entry name" value="Nucleotide-binding domain of ferredoxin-NADP reductase (FNR) module"/>
    <property type="match status" value="1"/>
</dbReference>
<dbReference type="Pfam" id="PF00175">
    <property type="entry name" value="NAD_binding_1"/>
    <property type="match status" value="1"/>
</dbReference>
<dbReference type="NCBIfam" id="NF008178">
    <property type="entry name" value="PRK10926.1"/>
    <property type="match status" value="1"/>
</dbReference>
<dbReference type="EC" id="1.18.1.2" evidence="5"/>
<dbReference type="RefSeq" id="WP_045967952.1">
    <property type="nucleotide sequence ID" value="NZ_CAWMED010000001.1"/>
</dbReference>
<evidence type="ECO:0000256" key="3">
    <source>
        <dbReference type="ARBA" id="ARBA00008312"/>
    </source>
</evidence>
<feature type="domain" description="FAD-binding FR-type" evidence="18">
    <location>
        <begin position="2"/>
        <end position="101"/>
    </location>
</feature>